<dbReference type="CDD" id="cd00130">
    <property type="entry name" value="PAS"/>
    <property type="match status" value="1"/>
</dbReference>
<evidence type="ECO:0008006" key="7">
    <source>
        <dbReference type="Google" id="ProtNLM"/>
    </source>
</evidence>
<dbReference type="Gene3D" id="3.30.450.20">
    <property type="entry name" value="PAS domain"/>
    <property type="match status" value="1"/>
</dbReference>
<dbReference type="SUPFAM" id="SSF52091">
    <property type="entry name" value="SpoIIaa-like"/>
    <property type="match status" value="1"/>
</dbReference>
<dbReference type="PANTHER" id="PTHR33745">
    <property type="entry name" value="RSBT ANTAGONIST PROTEIN RSBS-RELATED"/>
    <property type="match status" value="1"/>
</dbReference>
<feature type="domain" description="PAS" evidence="2">
    <location>
        <begin position="114"/>
        <end position="159"/>
    </location>
</feature>
<dbReference type="InterPro" id="IPR051932">
    <property type="entry name" value="Bact_StressResp_Reg"/>
</dbReference>
<dbReference type="PROSITE" id="PS50801">
    <property type="entry name" value="STAS"/>
    <property type="match status" value="1"/>
</dbReference>
<dbReference type="SMART" id="SM00086">
    <property type="entry name" value="PAC"/>
    <property type="match status" value="1"/>
</dbReference>
<accession>A0A150QU75</accession>
<dbReference type="InterPro" id="IPR001610">
    <property type="entry name" value="PAC"/>
</dbReference>
<dbReference type="SMART" id="SM00091">
    <property type="entry name" value="PAS"/>
    <property type="match status" value="1"/>
</dbReference>
<dbReference type="InterPro" id="IPR036513">
    <property type="entry name" value="STAS_dom_sf"/>
</dbReference>
<dbReference type="Proteomes" id="UP000075260">
    <property type="component" value="Unassembled WGS sequence"/>
</dbReference>
<dbReference type="InterPro" id="IPR013767">
    <property type="entry name" value="PAS_fold"/>
</dbReference>
<name>A0A150QU75_SORCE</name>
<dbReference type="OrthoDB" id="5510189at2"/>
<protein>
    <recommendedName>
        <fullName evidence="7">Anti-anti-sigma factor</fullName>
    </recommendedName>
</protein>
<feature type="domain" description="PAC" evidence="3">
    <location>
        <begin position="179"/>
        <end position="231"/>
    </location>
</feature>
<evidence type="ECO:0000313" key="5">
    <source>
        <dbReference type="EMBL" id="KYF71549.1"/>
    </source>
</evidence>
<dbReference type="Pfam" id="PF01740">
    <property type="entry name" value="STAS"/>
    <property type="match status" value="1"/>
</dbReference>
<comment type="caution">
    <text evidence="5">The sequence shown here is derived from an EMBL/GenBank/DDBJ whole genome shotgun (WGS) entry which is preliminary data.</text>
</comment>
<reference evidence="5 6" key="1">
    <citation type="submission" date="2014-02" db="EMBL/GenBank/DDBJ databases">
        <title>The small core and large imbalanced accessory genome model reveals a collaborative survival strategy of Sorangium cellulosum strains in nature.</title>
        <authorList>
            <person name="Han K."/>
            <person name="Peng R."/>
            <person name="Blom J."/>
            <person name="Li Y.-Z."/>
        </authorList>
    </citation>
    <scope>NUCLEOTIDE SEQUENCE [LARGE SCALE GENOMIC DNA]</scope>
    <source>
        <strain evidence="5 6">So0008-312</strain>
    </source>
</reference>
<dbReference type="Gene3D" id="3.30.750.24">
    <property type="entry name" value="STAS domain"/>
    <property type="match status" value="1"/>
</dbReference>
<dbReference type="NCBIfam" id="TIGR00229">
    <property type="entry name" value="sensory_box"/>
    <property type="match status" value="1"/>
</dbReference>
<dbReference type="Pfam" id="PF00989">
    <property type="entry name" value="PAS"/>
    <property type="match status" value="1"/>
</dbReference>
<sequence length="375" mass="39665">MAADPRDDPRVAELCELAMSLVPAGGRGELAAVPGADALDVALSALRSLAAERSGARALDDRCERLEGLLEVIVALVGFDYAKKAPISDRNDLIDGMAAGLNMLGEELACSTVSKTYVTSIIESMIDVLIVADRDRGIRSVNQAACDLSGYPRDELMDRPIGLVFPGLSAGALIDAGGARDERVCLRKDGRTVPVSFLASVMRTDGGQIHGIVCVARDLSESKRAEEERWRLREAVHRQAILVEELSTPIIPIADEILVIPLVGTLDEQRLSRMTEALLQALSARGASVVILDITGVRTMDQQAVYGLTRSVGAARLLGAQVLLSGIRPDVARALVEIGAELDGVATFGSLQGGIVHALRGVARRGQLGPAARPA</sequence>
<evidence type="ECO:0000313" key="6">
    <source>
        <dbReference type="Proteomes" id="UP000075260"/>
    </source>
</evidence>
<dbReference type="InterPro" id="IPR035965">
    <property type="entry name" value="PAS-like_dom_sf"/>
</dbReference>
<organism evidence="5 6">
    <name type="scientific">Sorangium cellulosum</name>
    <name type="common">Polyangium cellulosum</name>
    <dbReference type="NCBI Taxonomy" id="56"/>
    <lineage>
        <taxon>Bacteria</taxon>
        <taxon>Pseudomonadati</taxon>
        <taxon>Myxococcota</taxon>
        <taxon>Polyangia</taxon>
        <taxon>Polyangiales</taxon>
        <taxon>Polyangiaceae</taxon>
        <taxon>Sorangium</taxon>
    </lineage>
</organism>
<dbReference type="EMBL" id="JEMA01000329">
    <property type="protein sequence ID" value="KYF71549.1"/>
    <property type="molecule type" value="Genomic_DNA"/>
</dbReference>
<dbReference type="InterPro" id="IPR000700">
    <property type="entry name" value="PAS-assoc_C"/>
</dbReference>
<evidence type="ECO:0000256" key="1">
    <source>
        <dbReference type="ARBA" id="ARBA00022553"/>
    </source>
</evidence>
<dbReference type="PANTHER" id="PTHR33745:SF3">
    <property type="entry name" value="RSBT CO-ANTAGONIST PROTEIN RSBRC"/>
    <property type="match status" value="1"/>
</dbReference>
<dbReference type="InterPro" id="IPR002645">
    <property type="entry name" value="STAS_dom"/>
</dbReference>
<dbReference type="PROSITE" id="PS50112">
    <property type="entry name" value="PAS"/>
    <property type="match status" value="1"/>
</dbReference>
<dbReference type="GO" id="GO:0006355">
    <property type="term" value="P:regulation of DNA-templated transcription"/>
    <property type="evidence" value="ECO:0007669"/>
    <property type="project" value="InterPro"/>
</dbReference>
<dbReference type="PROSITE" id="PS50113">
    <property type="entry name" value="PAC"/>
    <property type="match status" value="1"/>
</dbReference>
<dbReference type="AlphaFoldDB" id="A0A150QU75"/>
<proteinExistence type="predicted"/>
<evidence type="ECO:0000259" key="2">
    <source>
        <dbReference type="PROSITE" id="PS50112"/>
    </source>
</evidence>
<evidence type="ECO:0000259" key="4">
    <source>
        <dbReference type="PROSITE" id="PS50801"/>
    </source>
</evidence>
<dbReference type="SUPFAM" id="SSF55785">
    <property type="entry name" value="PYP-like sensor domain (PAS domain)"/>
    <property type="match status" value="1"/>
</dbReference>
<dbReference type="InterPro" id="IPR000014">
    <property type="entry name" value="PAS"/>
</dbReference>
<dbReference type="CDD" id="cd07041">
    <property type="entry name" value="STAS_RsbR_RsbS_like"/>
    <property type="match status" value="1"/>
</dbReference>
<evidence type="ECO:0000259" key="3">
    <source>
        <dbReference type="PROSITE" id="PS50113"/>
    </source>
</evidence>
<gene>
    <name evidence="5" type="ORF">BE15_21640</name>
</gene>
<feature type="domain" description="STAS" evidence="4">
    <location>
        <begin position="247"/>
        <end position="358"/>
    </location>
</feature>
<keyword evidence="1" id="KW-0597">Phosphoprotein</keyword>